<dbReference type="InterPro" id="IPR018060">
    <property type="entry name" value="HTH_AraC"/>
</dbReference>
<feature type="domain" description="HTH araC/xylS-type" evidence="4">
    <location>
        <begin position="169"/>
        <end position="267"/>
    </location>
</feature>
<dbReference type="PROSITE" id="PS01124">
    <property type="entry name" value="HTH_ARAC_FAMILY_2"/>
    <property type="match status" value="1"/>
</dbReference>
<gene>
    <name evidence="6" type="ORF">KB449_03355</name>
</gene>
<dbReference type="InterPro" id="IPR002491">
    <property type="entry name" value="ABC_transptr_periplasmic_BD"/>
</dbReference>
<accession>A0ABT6TDN8</accession>
<evidence type="ECO:0000313" key="6">
    <source>
        <dbReference type="EMBL" id="MDI4643977.1"/>
    </source>
</evidence>
<dbReference type="InterPro" id="IPR018062">
    <property type="entry name" value="HTH_AraC-typ_CS"/>
</dbReference>
<proteinExistence type="predicted"/>
<dbReference type="PANTHER" id="PTHR43280">
    <property type="entry name" value="ARAC-FAMILY TRANSCRIPTIONAL REGULATOR"/>
    <property type="match status" value="1"/>
</dbReference>
<dbReference type="Proteomes" id="UP001161691">
    <property type="component" value="Unassembled WGS sequence"/>
</dbReference>
<keyword evidence="7" id="KW-1185">Reference proteome</keyword>
<comment type="caution">
    <text evidence="6">The sequence shown here is derived from an EMBL/GenBank/DDBJ whole genome shotgun (WGS) entry which is preliminary data.</text>
</comment>
<reference evidence="6" key="1">
    <citation type="submission" date="2023-04" db="EMBL/GenBank/DDBJ databases">
        <title>Comparative genomic analysis of Cohnella hashimotonis sp. nov., isolated from the International Space Station.</title>
        <authorList>
            <person name="Venkateswaran K."/>
            <person name="Simpson A."/>
        </authorList>
    </citation>
    <scope>NUCLEOTIDE SEQUENCE</scope>
    <source>
        <strain evidence="6">F6_2S_P_1</strain>
    </source>
</reference>
<keyword evidence="1" id="KW-0805">Transcription regulation</keyword>
<feature type="domain" description="Fe/B12 periplasmic-binding" evidence="5">
    <location>
        <begin position="270"/>
        <end position="531"/>
    </location>
</feature>
<dbReference type="Gene3D" id="3.40.50.1980">
    <property type="entry name" value="Nitrogenase molybdenum iron protein domain"/>
    <property type="match status" value="2"/>
</dbReference>
<evidence type="ECO:0000313" key="7">
    <source>
        <dbReference type="Proteomes" id="UP001161691"/>
    </source>
</evidence>
<keyword evidence="2" id="KW-0238">DNA-binding</keyword>
<dbReference type="Pfam" id="PF12833">
    <property type="entry name" value="HTH_18"/>
    <property type="match status" value="1"/>
</dbReference>
<name>A0ABT6TDN8_9BACL</name>
<sequence length="534" mass="59778">MLSTQLFGVLMKGGAHSFCLPVSLIDLADPCDDERLPLAPGSARIVLVWGGSGQLRMGVQGYEPTRGFAMVARTTGPLIVARPGTLRGVVIEYMRFGQDGMSAAAGGLPDGCLKRCSAGILRLGAELLAAWQEPDSTEPYQVQLLFSRLLIELRREMERQYGQATGWLQELTAFIREHYGEEMSREQLAADAGVSPEHFSRAFRKYTGKTFNEYLTLYRIRGAQRRLLTEPADLNTIADKVGYKEGLYFSRKFKSVVGMSPTVYRRQRKRVVALNWNHTATLLALDSMPELGVYMPWIKRRYAPVGASLNPFAHTAESLYEAVADVRPDVIIHYGEASENASLVPLAPVIGLSFRSMSWREQFRAVAEAVNKSRQAEGWLARYEAQIGQIRMAMDKRHGRRGTAIVWELAGELAFGCGECFGRAAHILYGDLGFRPPAGLRERLARGYVEARIEAIPEYAADYVFITGMPASPHARRRLRRLFRSETWLAMEAVRNGRAYMLTDTEVCYGFDPLSTQEQLKMLTDCLLPGHNFE</sequence>
<evidence type="ECO:0000259" key="5">
    <source>
        <dbReference type="PROSITE" id="PS50983"/>
    </source>
</evidence>
<keyword evidence="3" id="KW-0804">Transcription</keyword>
<protein>
    <submittedName>
        <fullName evidence="6">AraC family transcriptional regulator</fullName>
    </submittedName>
</protein>
<dbReference type="SUPFAM" id="SSF53807">
    <property type="entry name" value="Helical backbone' metal receptor"/>
    <property type="match status" value="1"/>
</dbReference>
<evidence type="ECO:0000259" key="4">
    <source>
        <dbReference type="PROSITE" id="PS01124"/>
    </source>
</evidence>
<dbReference type="SMART" id="SM00342">
    <property type="entry name" value="HTH_ARAC"/>
    <property type="match status" value="1"/>
</dbReference>
<evidence type="ECO:0000256" key="3">
    <source>
        <dbReference type="ARBA" id="ARBA00023163"/>
    </source>
</evidence>
<dbReference type="EMBL" id="JAGRPV010000001">
    <property type="protein sequence ID" value="MDI4643977.1"/>
    <property type="molecule type" value="Genomic_DNA"/>
</dbReference>
<dbReference type="PROSITE" id="PS50983">
    <property type="entry name" value="FE_B12_PBP"/>
    <property type="match status" value="1"/>
</dbReference>
<evidence type="ECO:0000256" key="2">
    <source>
        <dbReference type="ARBA" id="ARBA00023125"/>
    </source>
</evidence>
<dbReference type="InterPro" id="IPR009057">
    <property type="entry name" value="Homeodomain-like_sf"/>
</dbReference>
<dbReference type="SUPFAM" id="SSF46689">
    <property type="entry name" value="Homeodomain-like"/>
    <property type="match status" value="2"/>
</dbReference>
<dbReference type="RefSeq" id="WP_282907010.1">
    <property type="nucleotide sequence ID" value="NZ_JAGRPV010000001.1"/>
</dbReference>
<organism evidence="6 7">
    <name type="scientific">Cohnella hashimotonis</name>
    <dbReference type="NCBI Taxonomy" id="2826895"/>
    <lineage>
        <taxon>Bacteria</taxon>
        <taxon>Bacillati</taxon>
        <taxon>Bacillota</taxon>
        <taxon>Bacilli</taxon>
        <taxon>Bacillales</taxon>
        <taxon>Paenibacillaceae</taxon>
        <taxon>Cohnella</taxon>
    </lineage>
</organism>
<dbReference type="Gene3D" id="1.10.10.60">
    <property type="entry name" value="Homeodomain-like"/>
    <property type="match status" value="2"/>
</dbReference>
<dbReference type="PANTHER" id="PTHR43280:SF28">
    <property type="entry name" value="HTH-TYPE TRANSCRIPTIONAL ACTIVATOR RHAS"/>
    <property type="match status" value="1"/>
</dbReference>
<dbReference type="Pfam" id="PF01497">
    <property type="entry name" value="Peripla_BP_2"/>
    <property type="match status" value="1"/>
</dbReference>
<evidence type="ECO:0000256" key="1">
    <source>
        <dbReference type="ARBA" id="ARBA00023015"/>
    </source>
</evidence>
<dbReference type="PROSITE" id="PS00041">
    <property type="entry name" value="HTH_ARAC_FAMILY_1"/>
    <property type="match status" value="1"/>
</dbReference>